<proteinExistence type="predicted"/>
<dbReference type="EMBL" id="JBFDAA010000001">
    <property type="protein sequence ID" value="KAL1140557.1"/>
    <property type="molecule type" value="Genomic_DNA"/>
</dbReference>
<dbReference type="PROSITE" id="PS51225">
    <property type="entry name" value="MARVEL"/>
    <property type="match status" value="1"/>
</dbReference>
<protein>
    <recommendedName>
        <fullName evidence="7">MARVEL domain-containing protein</fullName>
    </recommendedName>
</protein>
<dbReference type="InterPro" id="IPR008253">
    <property type="entry name" value="Marvel"/>
</dbReference>
<comment type="caution">
    <text evidence="8">The sequence shown here is derived from an EMBL/GenBank/DDBJ whole genome shotgun (WGS) entry which is preliminary data.</text>
</comment>
<feature type="domain" description="MARVEL" evidence="7">
    <location>
        <begin position="1"/>
        <end position="137"/>
    </location>
</feature>
<feature type="transmembrane region" description="Helical" evidence="6">
    <location>
        <begin position="77"/>
        <end position="99"/>
    </location>
</feature>
<keyword evidence="9" id="KW-1185">Reference proteome</keyword>
<name>A0ABD0Z9W8_9HEMI</name>
<evidence type="ECO:0000259" key="7">
    <source>
        <dbReference type="PROSITE" id="PS51225"/>
    </source>
</evidence>
<evidence type="ECO:0000256" key="3">
    <source>
        <dbReference type="ARBA" id="ARBA00022989"/>
    </source>
</evidence>
<feature type="transmembrane region" description="Helical" evidence="6">
    <location>
        <begin position="105"/>
        <end position="127"/>
    </location>
</feature>
<evidence type="ECO:0000256" key="1">
    <source>
        <dbReference type="ARBA" id="ARBA00004141"/>
    </source>
</evidence>
<evidence type="ECO:0000256" key="2">
    <source>
        <dbReference type="ARBA" id="ARBA00022692"/>
    </source>
</evidence>
<evidence type="ECO:0000256" key="5">
    <source>
        <dbReference type="PROSITE-ProRule" id="PRU00581"/>
    </source>
</evidence>
<feature type="transmembrane region" description="Helical" evidence="6">
    <location>
        <begin position="35"/>
        <end position="56"/>
    </location>
</feature>
<dbReference type="Proteomes" id="UP001558652">
    <property type="component" value="Unassembled WGS sequence"/>
</dbReference>
<evidence type="ECO:0000313" key="9">
    <source>
        <dbReference type="Proteomes" id="UP001558652"/>
    </source>
</evidence>
<evidence type="ECO:0000256" key="6">
    <source>
        <dbReference type="SAM" id="Phobius"/>
    </source>
</evidence>
<sequence length="140" mass="15452">MLKIAEMILGGMCQSMLVNFGMSQCQVIGSAYLSLLTTNSACVSTVTLLLICYVLSQKSFSLIRSSLFETMFNASAAFSYLCSSSYLAFAVNVYLYPLYLVTLGFIAYPAMIAAYMMGFALALLHAVDGYYSYRHFKGYN</sequence>
<keyword evidence="4 5" id="KW-0472">Membrane</keyword>
<keyword evidence="2 5" id="KW-0812">Transmembrane</keyword>
<evidence type="ECO:0000256" key="4">
    <source>
        <dbReference type="ARBA" id="ARBA00023136"/>
    </source>
</evidence>
<comment type="subcellular location">
    <subcellularLocation>
        <location evidence="1">Membrane</location>
        <topology evidence="1">Multi-pass membrane protein</topology>
    </subcellularLocation>
</comment>
<accession>A0ABD0Z9W8</accession>
<organism evidence="8 9">
    <name type="scientific">Ranatra chinensis</name>
    <dbReference type="NCBI Taxonomy" id="642074"/>
    <lineage>
        <taxon>Eukaryota</taxon>
        <taxon>Metazoa</taxon>
        <taxon>Ecdysozoa</taxon>
        <taxon>Arthropoda</taxon>
        <taxon>Hexapoda</taxon>
        <taxon>Insecta</taxon>
        <taxon>Pterygota</taxon>
        <taxon>Neoptera</taxon>
        <taxon>Paraneoptera</taxon>
        <taxon>Hemiptera</taxon>
        <taxon>Heteroptera</taxon>
        <taxon>Panheteroptera</taxon>
        <taxon>Nepomorpha</taxon>
        <taxon>Nepidae</taxon>
        <taxon>Ranatrinae</taxon>
        <taxon>Ranatra</taxon>
    </lineage>
</organism>
<reference evidence="8 9" key="1">
    <citation type="submission" date="2024-07" db="EMBL/GenBank/DDBJ databases">
        <title>Chromosome-level genome assembly of the water stick insect Ranatra chinensis (Heteroptera: Nepidae).</title>
        <authorList>
            <person name="Liu X."/>
        </authorList>
    </citation>
    <scope>NUCLEOTIDE SEQUENCE [LARGE SCALE GENOMIC DNA]</scope>
    <source>
        <strain evidence="8">Cailab_2021Rc</strain>
        <tissue evidence="8">Muscle</tissue>
    </source>
</reference>
<keyword evidence="3 6" id="KW-1133">Transmembrane helix</keyword>
<dbReference type="AlphaFoldDB" id="A0ABD0Z9W8"/>
<dbReference type="GO" id="GO:0016020">
    <property type="term" value="C:membrane"/>
    <property type="evidence" value="ECO:0007669"/>
    <property type="project" value="UniProtKB-SubCell"/>
</dbReference>
<evidence type="ECO:0000313" key="8">
    <source>
        <dbReference type="EMBL" id="KAL1140557.1"/>
    </source>
</evidence>
<gene>
    <name evidence="8" type="ORF">AAG570_000487</name>
</gene>